<feature type="transmembrane region" description="Helical" evidence="2">
    <location>
        <begin position="48"/>
        <end position="67"/>
    </location>
</feature>
<proteinExistence type="predicted"/>
<feature type="transmembrane region" description="Helical" evidence="2">
    <location>
        <begin position="429"/>
        <end position="451"/>
    </location>
</feature>
<dbReference type="NCBIfam" id="TIGR01760">
    <property type="entry name" value="tape_meas_TP901"/>
    <property type="match status" value="1"/>
</dbReference>
<dbReference type="EMBL" id="LT629770">
    <property type="protein sequence ID" value="SDR83527.1"/>
    <property type="molecule type" value="Genomic_DNA"/>
</dbReference>
<sequence length="906" mass="93164">MPERVVKVRLSAVVSDFEKKMLDAANATATVGTEAEKLAQKKQAFNQLGAAGVAMGAVLSAGLAVAVKASMDFDAQMSNVQAATHETAANMDLLRQAALDAGESTVFSATESAQAIEELAKAGVSTKDILGGGLAGALDLAAAGGLDVATAAGIAATSLQQFKLEGSDMSHVADLLAAGAGKAMGDVSDLSQALNQSALVAKQTGLSIEETTAGLAAFASAGLLGSDAGTSFKTMLQALNPTSAQAATLMEKYNLQAYDAQGNFVGLSEYAGRLKEGLSGLSTEQQNATLKTIFGADAVRAATVLYQQGAEGIEKWTDEVNDQGYAASTAAMRLDNLKGDVEALGGAFETALIDTGSTANDTLRTMVQALTGLIGMYNDLPEPVQASVMALGGAAAAVALTGGAAFLAVPKWLEFKATVEASTWTMKGIGLTAGAAGLALGGLFLIVGELASQHQKAQARAQAYADSIEDGTNKLSDAARSTAIDELQKGGELLTFNWQSAFDAAEKLGVGADVVTDAALKNADAVDELSTYYDALNGDQEAFNRIQEETGMNAYETRAALEAMIGGIQKQNGAIDEAIRLKGQEAEATSTSQAQSESAADTYLAQVDAVEALESQLTQLIDTINAANGVGQDAVTSNVRYQETLAAVNQAIADGSRGLDISTEAGRANMDMLVGLASDAQAAAGAQFELDGSTKGYTDRMRAGREALINSAIQMGATRSQAEALADKIYAIPTERQIKVLANTSQAHASLNGILGRLNEAVRTHFNIPVSTVGVGTVLKTPGMSSGGPVHGRGPKGKDSELRMLAPGEHVIPADEVDAAGGHSVIEEWRATLTAGPSVSEQQPYWVASQAPVVVQSAAAQAISLDGLAISGRLEIGGDGLAQIVDGRIHRASTANRVTLENGWRN</sequence>
<organism evidence="4 5">
    <name type="scientific">Microbacterium paraoxydans</name>
    <dbReference type="NCBI Taxonomy" id="199592"/>
    <lineage>
        <taxon>Bacteria</taxon>
        <taxon>Bacillati</taxon>
        <taxon>Actinomycetota</taxon>
        <taxon>Actinomycetes</taxon>
        <taxon>Micrococcales</taxon>
        <taxon>Microbacteriaceae</taxon>
        <taxon>Microbacterium</taxon>
    </lineage>
</organism>
<dbReference type="PANTHER" id="PTHR37813:SF1">
    <property type="entry name" value="FELS-2 PROPHAGE PROTEIN"/>
    <property type="match status" value="1"/>
</dbReference>
<dbReference type="Pfam" id="PF10145">
    <property type="entry name" value="PhageMin_Tail"/>
    <property type="match status" value="1"/>
</dbReference>
<keyword evidence="1" id="KW-1188">Viral release from host cell</keyword>
<feature type="domain" description="Phage tail tape measure protein" evidence="3">
    <location>
        <begin position="95"/>
        <end position="295"/>
    </location>
</feature>
<keyword evidence="2" id="KW-0812">Transmembrane</keyword>
<dbReference type="AlphaFoldDB" id="A0A1H1MA55"/>
<feature type="transmembrane region" description="Helical" evidence="2">
    <location>
        <begin position="386"/>
        <end position="409"/>
    </location>
</feature>
<dbReference type="Proteomes" id="UP000182126">
    <property type="component" value="Chromosome I"/>
</dbReference>
<evidence type="ECO:0000313" key="4">
    <source>
        <dbReference type="EMBL" id="SDR83527.1"/>
    </source>
</evidence>
<accession>A0A1H1MA55</accession>
<dbReference type="InterPro" id="IPR010090">
    <property type="entry name" value="Phage_tape_meas"/>
</dbReference>
<keyword evidence="2" id="KW-1133">Transmembrane helix</keyword>
<evidence type="ECO:0000259" key="3">
    <source>
        <dbReference type="Pfam" id="PF10145"/>
    </source>
</evidence>
<protein>
    <submittedName>
        <fullName evidence="4">Phage tail tape measure protein, TP901 family, core region</fullName>
    </submittedName>
</protein>
<dbReference type="GeneID" id="36301554"/>
<gene>
    <name evidence="4" type="ORF">SAMN04489809_0444</name>
</gene>
<evidence type="ECO:0000256" key="2">
    <source>
        <dbReference type="SAM" id="Phobius"/>
    </source>
</evidence>
<name>A0A1H1MA55_9MICO</name>
<dbReference type="RefSeq" id="WP_060922091.1">
    <property type="nucleotide sequence ID" value="NZ_LT629770.1"/>
</dbReference>
<evidence type="ECO:0000313" key="5">
    <source>
        <dbReference type="Proteomes" id="UP000182126"/>
    </source>
</evidence>
<reference evidence="4 5" key="1">
    <citation type="submission" date="2016-10" db="EMBL/GenBank/DDBJ databases">
        <authorList>
            <person name="de Groot N.N."/>
        </authorList>
    </citation>
    <scope>NUCLEOTIDE SEQUENCE [LARGE SCALE GENOMIC DNA]</scope>
    <source>
        <strain evidence="4 5">DSM 15019</strain>
    </source>
</reference>
<dbReference type="PANTHER" id="PTHR37813">
    <property type="entry name" value="FELS-2 PROPHAGE PROTEIN"/>
    <property type="match status" value="1"/>
</dbReference>
<keyword evidence="2" id="KW-0472">Membrane</keyword>
<evidence type="ECO:0000256" key="1">
    <source>
        <dbReference type="ARBA" id="ARBA00022612"/>
    </source>
</evidence>